<keyword evidence="2" id="KW-1185">Reference proteome</keyword>
<dbReference type="OrthoDB" id="10249433at2759"/>
<dbReference type="Proteomes" id="UP000654075">
    <property type="component" value="Unassembled WGS sequence"/>
</dbReference>
<sequence length="143" mass="15541">MAAPHEIENLTAKAFFPRLGEPLPKVFKVKCTDGIELHCFLHKACPKATRGQTSSQTLVYFHGNGEVVGNILRRSDMKGLPFLFDAFCVLGIDIFLVEYRGYGTSGGSPSIDALISDVGPVHEALNVPQESIIVMGRCPGLDH</sequence>
<accession>A0A813FWB0</accession>
<dbReference type="Gene3D" id="3.40.50.1820">
    <property type="entry name" value="alpha/beta hydrolase"/>
    <property type="match status" value="1"/>
</dbReference>
<gene>
    <name evidence="1" type="ORF">PGLA1383_LOCUS35949</name>
</gene>
<dbReference type="EMBL" id="CAJNNV010026483">
    <property type="protein sequence ID" value="CAE8618319.1"/>
    <property type="molecule type" value="Genomic_DNA"/>
</dbReference>
<dbReference type="SUPFAM" id="SSF53474">
    <property type="entry name" value="alpha/beta-Hydrolases"/>
    <property type="match status" value="1"/>
</dbReference>
<proteinExistence type="predicted"/>
<dbReference type="AlphaFoldDB" id="A0A813FWB0"/>
<organism evidence="1 2">
    <name type="scientific">Polarella glacialis</name>
    <name type="common">Dinoflagellate</name>
    <dbReference type="NCBI Taxonomy" id="89957"/>
    <lineage>
        <taxon>Eukaryota</taxon>
        <taxon>Sar</taxon>
        <taxon>Alveolata</taxon>
        <taxon>Dinophyceae</taxon>
        <taxon>Suessiales</taxon>
        <taxon>Suessiaceae</taxon>
        <taxon>Polarella</taxon>
    </lineage>
</organism>
<dbReference type="PANTHER" id="PTHR12277">
    <property type="entry name" value="ALPHA/BETA HYDROLASE DOMAIN-CONTAINING PROTEIN"/>
    <property type="match status" value="1"/>
</dbReference>
<evidence type="ECO:0000313" key="2">
    <source>
        <dbReference type="Proteomes" id="UP000654075"/>
    </source>
</evidence>
<protein>
    <recommendedName>
        <fullName evidence="3">Serine aminopeptidase S33 domain-containing protein</fullName>
    </recommendedName>
</protein>
<reference evidence="1" key="1">
    <citation type="submission" date="2021-02" db="EMBL/GenBank/DDBJ databases">
        <authorList>
            <person name="Dougan E. K."/>
            <person name="Rhodes N."/>
            <person name="Thang M."/>
            <person name="Chan C."/>
        </authorList>
    </citation>
    <scope>NUCLEOTIDE SEQUENCE</scope>
</reference>
<name>A0A813FWB0_POLGL</name>
<evidence type="ECO:0000313" key="1">
    <source>
        <dbReference type="EMBL" id="CAE8618319.1"/>
    </source>
</evidence>
<evidence type="ECO:0008006" key="3">
    <source>
        <dbReference type="Google" id="ProtNLM"/>
    </source>
</evidence>
<comment type="caution">
    <text evidence="1">The sequence shown here is derived from an EMBL/GenBank/DDBJ whole genome shotgun (WGS) entry which is preliminary data.</text>
</comment>
<dbReference type="InterPro" id="IPR029058">
    <property type="entry name" value="AB_hydrolase_fold"/>
</dbReference>
<dbReference type="PANTHER" id="PTHR12277:SF81">
    <property type="entry name" value="PROTEIN ABHD13"/>
    <property type="match status" value="1"/>
</dbReference>